<gene>
    <name evidence="7" type="ORF">CJ030_MR0G006970</name>
</gene>
<evidence type="ECO:0000313" key="8">
    <source>
        <dbReference type="Proteomes" id="UP000516437"/>
    </source>
</evidence>
<evidence type="ECO:0000313" key="7">
    <source>
        <dbReference type="EMBL" id="KAB1200541.1"/>
    </source>
</evidence>
<dbReference type="Pfam" id="PF16135">
    <property type="entry name" value="TDBD"/>
    <property type="match status" value="1"/>
</dbReference>
<feature type="compositionally biased region" description="Basic and acidic residues" evidence="5">
    <location>
        <begin position="74"/>
        <end position="104"/>
    </location>
</feature>
<comment type="subcellular location">
    <subcellularLocation>
        <location evidence="1 4">Nucleus</location>
    </subcellularLocation>
</comment>
<proteinExistence type="inferred from homology"/>
<dbReference type="OrthoDB" id="667358at2759"/>
<feature type="compositionally biased region" description="Low complexity" evidence="5">
    <location>
        <begin position="63"/>
        <end position="73"/>
    </location>
</feature>
<feature type="region of interest" description="Disordered" evidence="5">
    <location>
        <begin position="43"/>
        <end position="115"/>
    </location>
</feature>
<dbReference type="Proteomes" id="UP000516437">
    <property type="component" value="Unassembled WGS sequence"/>
</dbReference>
<feature type="region of interest" description="Disordered" evidence="5">
    <location>
        <begin position="214"/>
        <end position="408"/>
    </location>
</feature>
<feature type="domain" description="Tify" evidence="6">
    <location>
        <begin position="425"/>
        <end position="458"/>
    </location>
</feature>
<dbReference type="EMBL" id="RXIC02000151">
    <property type="protein sequence ID" value="KAB1200541.1"/>
    <property type="molecule type" value="Genomic_DNA"/>
</dbReference>
<evidence type="ECO:0000259" key="6">
    <source>
        <dbReference type="Pfam" id="PF16135"/>
    </source>
</evidence>
<organism evidence="7 8">
    <name type="scientific">Morella rubra</name>
    <name type="common">Chinese bayberry</name>
    <dbReference type="NCBI Taxonomy" id="262757"/>
    <lineage>
        <taxon>Eukaryota</taxon>
        <taxon>Viridiplantae</taxon>
        <taxon>Streptophyta</taxon>
        <taxon>Embryophyta</taxon>
        <taxon>Tracheophyta</taxon>
        <taxon>Spermatophyta</taxon>
        <taxon>Magnoliopsida</taxon>
        <taxon>eudicotyledons</taxon>
        <taxon>Gunneridae</taxon>
        <taxon>Pentapetalae</taxon>
        <taxon>rosids</taxon>
        <taxon>fabids</taxon>
        <taxon>Fagales</taxon>
        <taxon>Myricaceae</taxon>
        <taxon>Morella</taxon>
    </lineage>
</organism>
<dbReference type="GO" id="GO:0007165">
    <property type="term" value="P:signal transduction"/>
    <property type="evidence" value="ECO:0007669"/>
    <property type="project" value="InterPro"/>
</dbReference>
<reference evidence="7 8" key="1">
    <citation type="journal article" date="2019" name="Plant Biotechnol. J.">
        <title>The red bayberry genome and genetic basis of sex determination.</title>
        <authorList>
            <person name="Jia H.M."/>
            <person name="Jia H.J."/>
            <person name="Cai Q.L."/>
            <person name="Wang Y."/>
            <person name="Zhao H.B."/>
            <person name="Yang W.F."/>
            <person name="Wang G.Y."/>
            <person name="Li Y.H."/>
            <person name="Zhan D.L."/>
            <person name="Shen Y.T."/>
            <person name="Niu Q.F."/>
            <person name="Chang L."/>
            <person name="Qiu J."/>
            <person name="Zhao L."/>
            <person name="Xie H.B."/>
            <person name="Fu W.Y."/>
            <person name="Jin J."/>
            <person name="Li X.W."/>
            <person name="Jiao Y."/>
            <person name="Zhou C.C."/>
            <person name="Tu T."/>
            <person name="Chai C.Y."/>
            <person name="Gao J.L."/>
            <person name="Fan L.J."/>
            <person name="van de Weg E."/>
            <person name="Wang J.Y."/>
            <person name="Gao Z.S."/>
        </authorList>
    </citation>
    <scope>NUCLEOTIDE SEQUENCE [LARGE SCALE GENOMIC DNA]</scope>
    <source>
        <tissue evidence="7">Leaves</tissue>
    </source>
</reference>
<feature type="compositionally biased region" description="Polar residues" evidence="5">
    <location>
        <begin position="222"/>
        <end position="234"/>
    </location>
</feature>
<accession>A0A6A1UJV6</accession>
<feature type="compositionally biased region" description="Basic and acidic residues" evidence="5">
    <location>
        <begin position="342"/>
        <end position="359"/>
    </location>
</feature>
<dbReference type="InterPro" id="IPR032308">
    <property type="entry name" value="TDBD"/>
</dbReference>
<evidence type="ECO:0000256" key="1">
    <source>
        <dbReference type="ARBA" id="ARBA00004123"/>
    </source>
</evidence>
<dbReference type="PANTHER" id="PTHR31413">
    <property type="entry name" value="AFP HOMOLOG 2"/>
    <property type="match status" value="1"/>
</dbReference>
<feature type="compositionally biased region" description="Polar residues" evidence="5">
    <location>
        <begin position="385"/>
        <end position="408"/>
    </location>
</feature>
<feature type="compositionally biased region" description="Polar residues" evidence="5">
    <location>
        <begin position="331"/>
        <end position="340"/>
    </location>
</feature>
<keyword evidence="8" id="KW-1185">Reference proteome</keyword>
<comment type="similarity">
    <text evidence="2 4">Belongs to the Ninja family.</text>
</comment>
<feature type="compositionally biased region" description="Low complexity" evidence="5">
    <location>
        <begin position="251"/>
        <end position="262"/>
    </location>
</feature>
<dbReference type="PANTHER" id="PTHR31413:SF15">
    <property type="entry name" value="NINJA-FAMILY PROTEIN"/>
    <property type="match status" value="1"/>
</dbReference>
<evidence type="ECO:0000256" key="2">
    <source>
        <dbReference type="ARBA" id="ARBA00006081"/>
    </source>
</evidence>
<dbReference type="InterPro" id="IPR031307">
    <property type="entry name" value="Ninja_fam"/>
</dbReference>
<feature type="compositionally biased region" description="Basic and acidic residues" evidence="5">
    <location>
        <begin position="47"/>
        <end position="60"/>
    </location>
</feature>
<dbReference type="GO" id="GO:0005634">
    <property type="term" value="C:nucleus"/>
    <property type="evidence" value="ECO:0007669"/>
    <property type="project" value="UniProtKB-SubCell"/>
</dbReference>
<evidence type="ECO:0000256" key="3">
    <source>
        <dbReference type="ARBA" id="ARBA00023242"/>
    </source>
</evidence>
<comment type="function">
    <text evidence="4">Acts as a negative regulator of abscisic acid (ABA) response.</text>
</comment>
<name>A0A6A1UJV6_9ROSI</name>
<evidence type="ECO:0000256" key="4">
    <source>
        <dbReference type="RuleBase" id="RU369029"/>
    </source>
</evidence>
<feature type="compositionally biased region" description="Polar residues" evidence="5">
    <location>
        <begin position="310"/>
        <end position="319"/>
    </location>
</feature>
<sequence length="465" mass="50668">MVEVSEIGLKHEDDQDELDLGLSIGGSFKRSEKLKPMKKVYGFTVDSKPDGYHADVKENRPASSRSSVSPGFSRDAEPVEARTKREMHALRRQEAKRKREEKQQQKRGTFIPRNGESVNEFQMGEQPALKKDWRYDYASNVNMNDSDEHMRMLLQQHLRHNGLTNPMPLRAMSATAESTSIPVQYVPFTNGGSGFPSLMPCWVPGGGTFEPSGCESFRPYKGSQSPRRNLSNGSESDHDSVKDGGNGKTASSGSPHCSSSALSEDHSSSRKGIGGTCESRSHSSHSSPEKHQLKGWKSNDTMGHSEHSASSEPVESNKGNFDGIIHIEKSLPSNTAQSGPTRPKEEAMPEATKPSDEHLPNNGNATPCSVKETKVETGKPPKPQAQKNQNTITSLPQMPYVSTTGNGPNGKTITGFLYRYTKSEVSIICVCHGSTFSPAEFVQHAGSTGVSHPLKHITVIPSPLG</sequence>
<protein>
    <recommendedName>
        <fullName evidence="4">Ninja-family protein</fullName>
    </recommendedName>
    <alternativeName>
        <fullName evidence="4">ABI-binding protein</fullName>
    </alternativeName>
</protein>
<dbReference type="GO" id="GO:0045892">
    <property type="term" value="P:negative regulation of DNA-templated transcription"/>
    <property type="evidence" value="ECO:0007669"/>
    <property type="project" value="TreeGrafter"/>
</dbReference>
<evidence type="ECO:0000256" key="5">
    <source>
        <dbReference type="SAM" id="MobiDB-lite"/>
    </source>
</evidence>
<keyword evidence="3 4" id="KW-0539">Nucleus</keyword>
<dbReference type="AlphaFoldDB" id="A0A6A1UJV6"/>
<comment type="caution">
    <text evidence="7">The sequence shown here is derived from an EMBL/GenBank/DDBJ whole genome shotgun (WGS) entry which is preliminary data.</text>
</comment>
<feature type="region of interest" description="Disordered" evidence="5">
    <location>
        <begin position="1"/>
        <end position="22"/>
    </location>
</feature>